<name>A0ABT3P425_9ALTE</name>
<evidence type="ECO:0000313" key="2">
    <source>
        <dbReference type="Proteomes" id="UP001142810"/>
    </source>
</evidence>
<keyword evidence="2" id="KW-1185">Reference proteome</keyword>
<dbReference type="Proteomes" id="UP001142810">
    <property type="component" value="Unassembled WGS sequence"/>
</dbReference>
<proteinExistence type="predicted"/>
<dbReference type="RefSeq" id="WP_265616237.1">
    <property type="nucleotide sequence ID" value="NZ_JAPFRD010000005.1"/>
</dbReference>
<evidence type="ECO:0000313" key="1">
    <source>
        <dbReference type="EMBL" id="MCW8107529.1"/>
    </source>
</evidence>
<protein>
    <recommendedName>
        <fullName evidence="3">KfrA N-terminal DNA-binding domain-containing protein</fullName>
    </recommendedName>
</protein>
<gene>
    <name evidence="1" type="ORF">OPS25_03295</name>
</gene>
<organism evidence="1 2">
    <name type="scientific">Alteromonas aquimaris</name>
    <dbReference type="NCBI Taxonomy" id="2998417"/>
    <lineage>
        <taxon>Bacteria</taxon>
        <taxon>Pseudomonadati</taxon>
        <taxon>Pseudomonadota</taxon>
        <taxon>Gammaproteobacteria</taxon>
        <taxon>Alteromonadales</taxon>
        <taxon>Alteromonadaceae</taxon>
        <taxon>Alteromonas/Salinimonas group</taxon>
        <taxon>Alteromonas</taxon>
    </lineage>
</organism>
<dbReference type="EMBL" id="JAPFRD010000005">
    <property type="protein sequence ID" value="MCW8107529.1"/>
    <property type="molecule type" value="Genomic_DNA"/>
</dbReference>
<accession>A0ABT3P425</accession>
<evidence type="ECO:0008006" key="3">
    <source>
        <dbReference type="Google" id="ProtNLM"/>
    </source>
</evidence>
<reference evidence="1" key="1">
    <citation type="submission" date="2022-11" db="EMBL/GenBank/DDBJ databases">
        <title>Alteromonas sp. nov., isolated from sea water of the Qingdao.</title>
        <authorList>
            <person name="Wang Q."/>
        </authorList>
    </citation>
    <scope>NUCLEOTIDE SEQUENCE</scope>
    <source>
        <strain evidence="1">ASW11-7</strain>
    </source>
</reference>
<comment type="caution">
    <text evidence="1">The sequence shown here is derived from an EMBL/GenBank/DDBJ whole genome shotgun (WGS) entry which is preliminary data.</text>
</comment>
<sequence length="96" mass="10511">MQELSIHHSLLTICKQLNEKGIKPTASMIRAKAPFQTSIADAITAVRAFQSGEEVVSERKSEVAASPAERIAQLEKRVAELEAVVARIEKRGPDKT</sequence>